<evidence type="ECO:0000259" key="1">
    <source>
        <dbReference type="Pfam" id="PF13610"/>
    </source>
</evidence>
<organism evidence="2 3">
    <name type="scientific">Ruegeria atlantica</name>
    <dbReference type="NCBI Taxonomy" id="81569"/>
    <lineage>
        <taxon>Bacteria</taxon>
        <taxon>Pseudomonadati</taxon>
        <taxon>Pseudomonadota</taxon>
        <taxon>Alphaproteobacteria</taxon>
        <taxon>Rhodobacterales</taxon>
        <taxon>Roseobacteraceae</taxon>
        <taxon>Ruegeria</taxon>
    </lineage>
</organism>
<dbReference type="PANTHER" id="PTHR35528:SF3">
    <property type="entry name" value="BLL1675 PROTEIN"/>
    <property type="match status" value="1"/>
</dbReference>
<evidence type="ECO:0000313" key="3">
    <source>
        <dbReference type="Proteomes" id="UP000050783"/>
    </source>
</evidence>
<dbReference type="Proteomes" id="UP000050783">
    <property type="component" value="Unassembled WGS sequence"/>
</dbReference>
<sequence length="98" mass="11343">MGGRGVRLAHTILNRWVAIFSSLIAARVLVKKQPAPMSWRLDDTYVRVRGNWMYLYRAVDKIGNTLDFILSERRNSPRSIRLICQSAAHKWDSGQDRD</sequence>
<dbReference type="InterPro" id="IPR032874">
    <property type="entry name" value="DDE_dom"/>
</dbReference>
<name>A0A0P1EYN3_9RHOB</name>
<accession>A0A0P1EYN3</accession>
<gene>
    <name evidence="2" type="ORF">RUA4292_01114</name>
</gene>
<dbReference type="EMBL" id="CYPU01000018">
    <property type="protein sequence ID" value="CUH46947.1"/>
    <property type="molecule type" value="Genomic_DNA"/>
</dbReference>
<dbReference type="AlphaFoldDB" id="A0A0P1EYN3"/>
<evidence type="ECO:0000313" key="2">
    <source>
        <dbReference type="EMBL" id="CUH46947.1"/>
    </source>
</evidence>
<reference evidence="2 3" key="1">
    <citation type="submission" date="2015-09" db="EMBL/GenBank/DDBJ databases">
        <authorList>
            <consortium name="Swine Surveillance"/>
        </authorList>
    </citation>
    <scope>NUCLEOTIDE SEQUENCE [LARGE SCALE GENOMIC DNA]</scope>
    <source>
        <strain evidence="2 3">CECT 4292</strain>
    </source>
</reference>
<proteinExistence type="predicted"/>
<protein>
    <recommendedName>
        <fullName evidence="1">DDE domain-containing protein</fullName>
    </recommendedName>
</protein>
<dbReference type="Pfam" id="PF13610">
    <property type="entry name" value="DDE_Tnp_IS240"/>
    <property type="match status" value="1"/>
</dbReference>
<dbReference type="PANTHER" id="PTHR35528">
    <property type="entry name" value="BLL1675 PROTEIN"/>
    <property type="match status" value="1"/>
</dbReference>
<feature type="domain" description="DDE" evidence="1">
    <location>
        <begin position="37"/>
        <end position="85"/>
    </location>
</feature>
<dbReference type="InterPro" id="IPR052183">
    <property type="entry name" value="IS_Transposase"/>
</dbReference>